<protein>
    <submittedName>
        <fullName evidence="1">Uncharacterized protein</fullName>
    </submittedName>
</protein>
<reference evidence="1" key="1">
    <citation type="journal article" date="2022" name="bioRxiv">
        <title>Sequencing and chromosome-scale assembly of the giantPleurodeles waltlgenome.</title>
        <authorList>
            <person name="Brown T."/>
            <person name="Elewa A."/>
            <person name="Iarovenko S."/>
            <person name="Subramanian E."/>
            <person name="Araus A.J."/>
            <person name="Petzold A."/>
            <person name="Susuki M."/>
            <person name="Suzuki K.-i.T."/>
            <person name="Hayashi T."/>
            <person name="Toyoda A."/>
            <person name="Oliveira C."/>
            <person name="Osipova E."/>
            <person name="Leigh N.D."/>
            <person name="Simon A."/>
            <person name="Yun M.H."/>
        </authorList>
    </citation>
    <scope>NUCLEOTIDE SEQUENCE</scope>
    <source>
        <strain evidence="1">20211129_DDA</strain>
        <tissue evidence="1">Liver</tissue>
    </source>
</reference>
<proteinExistence type="predicted"/>
<gene>
    <name evidence="1" type="ORF">NDU88_002340</name>
</gene>
<dbReference type="AlphaFoldDB" id="A0AAV7NF47"/>
<sequence>MSEYTDKYVERMDMVERGMLEAEDEQVRGRLTWLEADLAELERIHRETVKQTLLGNIIVKLAEYNELTQSEVKHLGRYATARNYGKGERPGATSAALIWPSCENSEVLLEMSRVCLFMWLTRWLIGSDNIILTSLAPELRMINRPHYLTHITMTWQTDLHREWLMAPSEIVATLRDMLSGMVQGMDGLMVSFYKANQDKLVPHMVILFEEMVRD</sequence>
<name>A0AAV7NF47_PLEWA</name>
<evidence type="ECO:0000313" key="2">
    <source>
        <dbReference type="Proteomes" id="UP001066276"/>
    </source>
</evidence>
<comment type="caution">
    <text evidence="1">The sequence shown here is derived from an EMBL/GenBank/DDBJ whole genome shotgun (WGS) entry which is preliminary data.</text>
</comment>
<dbReference type="EMBL" id="JANPWB010000012">
    <property type="protein sequence ID" value="KAJ1114101.1"/>
    <property type="molecule type" value="Genomic_DNA"/>
</dbReference>
<accession>A0AAV7NF47</accession>
<keyword evidence="2" id="KW-1185">Reference proteome</keyword>
<dbReference type="Proteomes" id="UP001066276">
    <property type="component" value="Chromosome 8"/>
</dbReference>
<organism evidence="1 2">
    <name type="scientific">Pleurodeles waltl</name>
    <name type="common">Iberian ribbed newt</name>
    <dbReference type="NCBI Taxonomy" id="8319"/>
    <lineage>
        <taxon>Eukaryota</taxon>
        <taxon>Metazoa</taxon>
        <taxon>Chordata</taxon>
        <taxon>Craniata</taxon>
        <taxon>Vertebrata</taxon>
        <taxon>Euteleostomi</taxon>
        <taxon>Amphibia</taxon>
        <taxon>Batrachia</taxon>
        <taxon>Caudata</taxon>
        <taxon>Salamandroidea</taxon>
        <taxon>Salamandridae</taxon>
        <taxon>Pleurodelinae</taxon>
        <taxon>Pleurodeles</taxon>
    </lineage>
</organism>
<evidence type="ECO:0000313" key="1">
    <source>
        <dbReference type="EMBL" id="KAJ1114101.1"/>
    </source>
</evidence>